<dbReference type="Gene3D" id="2.60.120.330">
    <property type="entry name" value="B-lactam Antibiotic, Isopenicillin N Synthase, Chain"/>
    <property type="match status" value="1"/>
</dbReference>
<sequence>MHIYGQVPPPLYAFCSASHSKARCLYNRDSCLLPTLRWCPRWFNQRNRWIRRRHPQKTSGRCVIRYADGDEEEWPIQADLLRAASARPRPSLQRPSYFFEGLRAQAFWPRESFPKVVALLEACASELSEEVQSLLEDALSSESGEEPPRTKRRRGIEGAEGRPDDRSSPWQPQGEGLHEGVWLKLELWARGGPLASGKAAPKTRAAVAACMSTGEAMAVPPGRAALSYMMCGAHVKPHCGPTNHRLRLHLPLLLPSPQMTGLTVAGEARAWDLHRCLIFDDSFEHEVQLPPLSREDALSDARVVLLLDLWHPDAGFLREQATQAVPEREKCSRKHAYTV</sequence>
<reference evidence="4 5" key="1">
    <citation type="submission" date="2024-02" db="EMBL/GenBank/DDBJ databases">
        <authorList>
            <person name="Chen Y."/>
            <person name="Shah S."/>
            <person name="Dougan E. K."/>
            <person name="Thang M."/>
            <person name="Chan C."/>
        </authorList>
    </citation>
    <scope>NUCLEOTIDE SEQUENCE [LARGE SCALE GENOMIC DNA]</scope>
</reference>
<dbReference type="PANTHER" id="PTHR12366:SF32">
    <property type="entry name" value="ASPARTATE BETA-HYDROXYLASE ISOFORM X1"/>
    <property type="match status" value="1"/>
</dbReference>
<feature type="region of interest" description="Disordered" evidence="2">
    <location>
        <begin position="135"/>
        <end position="175"/>
    </location>
</feature>
<organism evidence="4 5">
    <name type="scientific">Durusdinium trenchii</name>
    <dbReference type="NCBI Taxonomy" id="1381693"/>
    <lineage>
        <taxon>Eukaryota</taxon>
        <taxon>Sar</taxon>
        <taxon>Alveolata</taxon>
        <taxon>Dinophyceae</taxon>
        <taxon>Suessiales</taxon>
        <taxon>Symbiodiniaceae</taxon>
        <taxon>Durusdinium</taxon>
    </lineage>
</organism>
<evidence type="ECO:0000313" key="4">
    <source>
        <dbReference type="EMBL" id="CAK9093236.1"/>
    </source>
</evidence>
<dbReference type="InterPro" id="IPR039038">
    <property type="entry name" value="ASPH"/>
</dbReference>
<protein>
    <recommendedName>
        <fullName evidence="3">Aspartyl/asparaginy/proline hydroxylase domain-containing protein</fullName>
    </recommendedName>
</protein>
<dbReference type="SUPFAM" id="SSF51197">
    <property type="entry name" value="Clavaminate synthase-like"/>
    <property type="match status" value="1"/>
</dbReference>
<dbReference type="InterPro" id="IPR027443">
    <property type="entry name" value="IPNS-like_sf"/>
</dbReference>
<accession>A0ABP0R201</accession>
<dbReference type="EMBL" id="CAXAMN010025184">
    <property type="protein sequence ID" value="CAK9093236.1"/>
    <property type="molecule type" value="Genomic_DNA"/>
</dbReference>
<feature type="compositionally biased region" description="Basic and acidic residues" evidence="2">
    <location>
        <begin position="155"/>
        <end position="167"/>
    </location>
</feature>
<dbReference type="Proteomes" id="UP001642484">
    <property type="component" value="Unassembled WGS sequence"/>
</dbReference>
<name>A0ABP0R201_9DINO</name>
<gene>
    <name evidence="4" type="ORF">CCMP2556_LOCUS44576</name>
</gene>
<dbReference type="PANTHER" id="PTHR12366">
    <property type="entry name" value="ASPARTYL/ASPARAGINYL BETA-HYDROXYLASE"/>
    <property type="match status" value="1"/>
</dbReference>
<keyword evidence="5" id="KW-1185">Reference proteome</keyword>
<dbReference type="Pfam" id="PF05118">
    <property type="entry name" value="Asp_Arg_Hydrox"/>
    <property type="match status" value="1"/>
</dbReference>
<evidence type="ECO:0000256" key="1">
    <source>
        <dbReference type="ARBA" id="ARBA00007730"/>
    </source>
</evidence>
<dbReference type="InterPro" id="IPR007803">
    <property type="entry name" value="Asp/Arg/Pro-Hydrxlase"/>
</dbReference>
<evidence type="ECO:0000259" key="3">
    <source>
        <dbReference type="Pfam" id="PF05118"/>
    </source>
</evidence>
<comment type="caution">
    <text evidence="4">The sequence shown here is derived from an EMBL/GenBank/DDBJ whole genome shotgun (WGS) entry which is preliminary data.</text>
</comment>
<proteinExistence type="inferred from homology"/>
<feature type="domain" description="Aspartyl/asparaginy/proline hydroxylase" evidence="3">
    <location>
        <begin position="168"/>
        <end position="312"/>
    </location>
</feature>
<comment type="similarity">
    <text evidence="1">Belongs to the aspartyl/asparaginyl beta-hydroxylase family.</text>
</comment>
<evidence type="ECO:0000256" key="2">
    <source>
        <dbReference type="SAM" id="MobiDB-lite"/>
    </source>
</evidence>
<evidence type="ECO:0000313" key="5">
    <source>
        <dbReference type="Proteomes" id="UP001642484"/>
    </source>
</evidence>